<feature type="region of interest" description="Disordered" evidence="1">
    <location>
        <begin position="73"/>
        <end position="100"/>
    </location>
</feature>
<name>A0A6L2MEE6_TANCI</name>
<feature type="region of interest" description="Disordered" evidence="1">
    <location>
        <begin position="330"/>
        <end position="356"/>
    </location>
</feature>
<gene>
    <name evidence="2" type="ORF">Tci_042553</name>
</gene>
<sequence length="423" mass="46608">MSSSPHSTIVPFDSDIENTFSSTNILNYFSASPGSISPDSSNDFTKYLLDIQVFLPLHDDSKMEVIQAYDAIPPPQEISPKDTKTPVESPNLVPLSSSPVRTQSVTARRIGHMNRDCKAVVAATTERASVRSQTRNTCNECGRQGHYRNEGPKLRNQNHKNITRNESRNNEAKVKAYAIIGGGANLDSNVITNPNEVVKIPQALHWKEHEIINPSVPSTPFVPDRSFVSTTFSALFDIFPSTLDISYAVKLADGRTLETNVILSGFTLGLLGHPFDIDLLPVELSSFNVIIGMDWLAKCQAMIVCDKKIVRIPYGDEVLIIEGDGCNGGNSLPSKEGERGGRCLEPEGKDQATTSSSLSNEYMIESSKTDFEQAEARKEENYITEDLHGMINKLELRPEGMLCLNNMSWIPCFGNLRALIIVG</sequence>
<dbReference type="EMBL" id="BKCJ010006139">
    <property type="protein sequence ID" value="GEU70575.1"/>
    <property type="molecule type" value="Genomic_DNA"/>
</dbReference>
<dbReference type="Gene3D" id="4.10.60.10">
    <property type="entry name" value="Zinc finger, CCHC-type"/>
    <property type="match status" value="1"/>
</dbReference>
<dbReference type="PANTHER" id="PTHR15503">
    <property type="entry name" value="LDOC1 RELATED"/>
    <property type="match status" value="1"/>
</dbReference>
<feature type="compositionally biased region" description="Low complexity" evidence="1">
    <location>
        <begin position="86"/>
        <end position="100"/>
    </location>
</feature>
<evidence type="ECO:0008006" key="3">
    <source>
        <dbReference type="Google" id="ProtNLM"/>
    </source>
</evidence>
<comment type="caution">
    <text evidence="2">The sequence shown here is derived from an EMBL/GenBank/DDBJ whole genome shotgun (WGS) entry which is preliminary data.</text>
</comment>
<dbReference type="CDD" id="cd00303">
    <property type="entry name" value="retropepsin_like"/>
    <property type="match status" value="1"/>
</dbReference>
<evidence type="ECO:0000313" key="2">
    <source>
        <dbReference type="EMBL" id="GEU70575.1"/>
    </source>
</evidence>
<protein>
    <recommendedName>
        <fullName evidence="3">Reverse transcriptase domain-containing protein</fullName>
    </recommendedName>
</protein>
<dbReference type="Pfam" id="PF08284">
    <property type="entry name" value="RVP_2"/>
    <property type="match status" value="1"/>
</dbReference>
<dbReference type="PANTHER" id="PTHR15503:SF45">
    <property type="entry name" value="RNA-DIRECTED DNA POLYMERASE HOMOLOG"/>
    <property type="match status" value="1"/>
</dbReference>
<proteinExistence type="predicted"/>
<feature type="compositionally biased region" description="Basic and acidic residues" evidence="1">
    <location>
        <begin position="335"/>
        <end position="350"/>
    </location>
</feature>
<evidence type="ECO:0000256" key="1">
    <source>
        <dbReference type="SAM" id="MobiDB-lite"/>
    </source>
</evidence>
<dbReference type="AlphaFoldDB" id="A0A6L2MEE6"/>
<organism evidence="2">
    <name type="scientific">Tanacetum cinerariifolium</name>
    <name type="common">Dalmatian daisy</name>
    <name type="synonym">Chrysanthemum cinerariifolium</name>
    <dbReference type="NCBI Taxonomy" id="118510"/>
    <lineage>
        <taxon>Eukaryota</taxon>
        <taxon>Viridiplantae</taxon>
        <taxon>Streptophyta</taxon>
        <taxon>Embryophyta</taxon>
        <taxon>Tracheophyta</taxon>
        <taxon>Spermatophyta</taxon>
        <taxon>Magnoliopsida</taxon>
        <taxon>eudicotyledons</taxon>
        <taxon>Gunneridae</taxon>
        <taxon>Pentapetalae</taxon>
        <taxon>asterids</taxon>
        <taxon>campanulids</taxon>
        <taxon>Asterales</taxon>
        <taxon>Asteraceae</taxon>
        <taxon>Asteroideae</taxon>
        <taxon>Anthemideae</taxon>
        <taxon>Anthemidinae</taxon>
        <taxon>Tanacetum</taxon>
    </lineage>
</organism>
<accession>A0A6L2MEE6</accession>
<reference evidence="2" key="1">
    <citation type="journal article" date="2019" name="Sci. Rep.">
        <title>Draft genome of Tanacetum cinerariifolium, the natural source of mosquito coil.</title>
        <authorList>
            <person name="Yamashiro T."/>
            <person name="Shiraishi A."/>
            <person name="Satake H."/>
            <person name="Nakayama K."/>
        </authorList>
    </citation>
    <scope>NUCLEOTIDE SEQUENCE</scope>
</reference>
<dbReference type="Gene3D" id="2.40.70.10">
    <property type="entry name" value="Acid Proteases"/>
    <property type="match status" value="1"/>
</dbReference>
<dbReference type="InterPro" id="IPR021109">
    <property type="entry name" value="Peptidase_aspartic_dom_sf"/>
</dbReference>
<dbReference type="InterPro" id="IPR032567">
    <property type="entry name" value="RTL1-rel"/>
</dbReference>